<evidence type="ECO:0000256" key="5">
    <source>
        <dbReference type="SAM" id="SignalP"/>
    </source>
</evidence>
<evidence type="ECO:0000256" key="1">
    <source>
        <dbReference type="ARBA" id="ARBA00004236"/>
    </source>
</evidence>
<dbReference type="PANTHER" id="PTHR47737:SF1">
    <property type="entry name" value="GLYCINE BETAINE_PROLINE BETAINE TRANSPORT SYSTEM PERMEASE PROTEIN PROW"/>
    <property type="match status" value="1"/>
</dbReference>
<dbReference type="AlphaFoldDB" id="A0AAE3M3S6"/>
<keyword evidence="3" id="KW-1003">Cell membrane</keyword>
<dbReference type="RefSeq" id="WP_301190109.1">
    <property type="nucleotide sequence ID" value="NZ_JAPDPJ010000015.1"/>
</dbReference>
<dbReference type="GO" id="GO:0043190">
    <property type="term" value="C:ATP-binding cassette (ABC) transporter complex"/>
    <property type="evidence" value="ECO:0007669"/>
    <property type="project" value="InterPro"/>
</dbReference>
<dbReference type="GO" id="GO:0015226">
    <property type="term" value="F:carnitine transmembrane transporter activity"/>
    <property type="evidence" value="ECO:0007669"/>
    <property type="project" value="TreeGrafter"/>
</dbReference>
<evidence type="ECO:0000256" key="3">
    <source>
        <dbReference type="ARBA" id="ARBA00022475"/>
    </source>
</evidence>
<comment type="subcellular location">
    <subcellularLocation>
        <location evidence="1">Cell membrane</location>
    </subcellularLocation>
</comment>
<evidence type="ECO:0000256" key="2">
    <source>
        <dbReference type="ARBA" id="ARBA00022448"/>
    </source>
</evidence>
<evidence type="ECO:0000313" key="8">
    <source>
        <dbReference type="Proteomes" id="UP001209229"/>
    </source>
</evidence>
<dbReference type="EMBL" id="JAPDPJ010000015">
    <property type="protein sequence ID" value="MCW3786544.1"/>
    <property type="molecule type" value="Genomic_DNA"/>
</dbReference>
<dbReference type="CDD" id="cd13639">
    <property type="entry name" value="PBP2_OpuAC_like"/>
    <property type="match status" value="1"/>
</dbReference>
<organism evidence="7 8">
    <name type="scientific">Plebeiibacterium sediminum</name>
    <dbReference type="NCBI Taxonomy" id="2992112"/>
    <lineage>
        <taxon>Bacteria</taxon>
        <taxon>Pseudomonadati</taxon>
        <taxon>Bacteroidota</taxon>
        <taxon>Bacteroidia</taxon>
        <taxon>Marinilabiliales</taxon>
        <taxon>Marinilabiliaceae</taxon>
        <taxon>Plebeiibacterium</taxon>
    </lineage>
</organism>
<feature type="chain" id="PRO_5042139592" evidence="5">
    <location>
        <begin position="21"/>
        <end position="285"/>
    </location>
</feature>
<keyword evidence="8" id="KW-1185">Reference proteome</keyword>
<protein>
    <submittedName>
        <fullName evidence="7">Glycine betaine ABC transporter substrate-binding protein</fullName>
    </submittedName>
</protein>
<dbReference type="GO" id="GO:0031460">
    <property type="term" value="P:glycine betaine transport"/>
    <property type="evidence" value="ECO:0007669"/>
    <property type="project" value="TreeGrafter"/>
</dbReference>
<dbReference type="Pfam" id="PF04069">
    <property type="entry name" value="OpuAC"/>
    <property type="match status" value="1"/>
</dbReference>
<dbReference type="Proteomes" id="UP001209229">
    <property type="component" value="Unassembled WGS sequence"/>
</dbReference>
<keyword evidence="5" id="KW-0732">Signal</keyword>
<evidence type="ECO:0000256" key="4">
    <source>
        <dbReference type="ARBA" id="ARBA00023136"/>
    </source>
</evidence>
<dbReference type="SUPFAM" id="SSF53850">
    <property type="entry name" value="Periplasmic binding protein-like II"/>
    <property type="match status" value="1"/>
</dbReference>
<dbReference type="Gene3D" id="3.40.190.100">
    <property type="entry name" value="Glycine betaine-binding periplasmic protein, domain 2"/>
    <property type="match status" value="1"/>
</dbReference>
<proteinExistence type="predicted"/>
<feature type="signal peptide" evidence="5">
    <location>
        <begin position="1"/>
        <end position="20"/>
    </location>
</feature>
<evidence type="ECO:0000313" key="7">
    <source>
        <dbReference type="EMBL" id="MCW3786544.1"/>
    </source>
</evidence>
<feature type="domain" description="ABC-type glycine betaine transport system substrate-binding" evidence="6">
    <location>
        <begin position="30"/>
        <end position="274"/>
    </location>
</feature>
<dbReference type="GO" id="GO:0005275">
    <property type="term" value="F:amine transmembrane transporter activity"/>
    <property type="evidence" value="ECO:0007669"/>
    <property type="project" value="TreeGrafter"/>
</dbReference>
<evidence type="ECO:0000259" key="6">
    <source>
        <dbReference type="Pfam" id="PF04069"/>
    </source>
</evidence>
<dbReference type="PANTHER" id="PTHR47737">
    <property type="entry name" value="GLYCINE BETAINE/PROLINE BETAINE TRANSPORT SYSTEM PERMEASE PROTEIN PROW"/>
    <property type="match status" value="1"/>
</dbReference>
<gene>
    <name evidence="7" type="ORF">OM075_08705</name>
</gene>
<dbReference type="Gene3D" id="3.10.105.10">
    <property type="entry name" value="Dipeptide-binding Protein, Domain 3"/>
    <property type="match status" value="2"/>
</dbReference>
<comment type="caution">
    <text evidence="7">The sequence shown here is derived from an EMBL/GenBank/DDBJ whole genome shotgun (WGS) entry which is preliminary data.</text>
</comment>
<name>A0AAE3M3S6_9BACT</name>
<reference evidence="7" key="1">
    <citation type="submission" date="2022-10" db="EMBL/GenBank/DDBJ databases">
        <authorList>
            <person name="Yu W.X."/>
        </authorList>
    </citation>
    <scope>NUCLEOTIDE SEQUENCE</scope>
    <source>
        <strain evidence="7">AAT</strain>
    </source>
</reference>
<keyword evidence="2" id="KW-0813">Transport</keyword>
<dbReference type="InterPro" id="IPR007210">
    <property type="entry name" value="ABC_Gly_betaine_transp_sub-bd"/>
</dbReference>
<keyword evidence="4" id="KW-0472">Membrane</keyword>
<sequence>MKFKLLIIAALTFFISSCNSGTSKKGEEQKEITLGLVDGWAEGVAMTNVAKEILTQNGYEVTIKKAAVDMIFASLANNDVDVFMDAWLPQTHKEKVAKFADKLESLGTNFEEAKIGLVVPAYVTINSIEELNANKDKFEGKLIGIEKGAGITSKTDLAIKEYKLNFEQMNSSSIAMLSELQKAISEKRWIAVAGWAPHWKFGRWDLKFLDDPKKVYGETEHIEVYARKGFKTEDTYAANLFSKFKLSSEQMSSLLAKMEDGKDKSTVAKTWISENQEMVNTWLAK</sequence>
<dbReference type="PROSITE" id="PS51257">
    <property type="entry name" value="PROKAR_LIPOPROTEIN"/>
    <property type="match status" value="1"/>
</dbReference>
<accession>A0AAE3M3S6</accession>
<dbReference type="GO" id="GO:0015871">
    <property type="term" value="P:choline transport"/>
    <property type="evidence" value="ECO:0007669"/>
    <property type="project" value="TreeGrafter"/>
</dbReference>